<evidence type="ECO:0000313" key="4">
    <source>
        <dbReference type="Proteomes" id="UP000660611"/>
    </source>
</evidence>
<dbReference type="GO" id="GO:0080120">
    <property type="term" value="P:CAAX-box protein maturation"/>
    <property type="evidence" value="ECO:0007669"/>
    <property type="project" value="UniProtKB-ARBA"/>
</dbReference>
<reference evidence="3" key="1">
    <citation type="submission" date="2021-01" db="EMBL/GenBank/DDBJ databases">
        <title>Whole genome shotgun sequence of Dactylosporangium siamense NBRC 106093.</title>
        <authorList>
            <person name="Komaki H."/>
            <person name="Tamura T."/>
        </authorList>
    </citation>
    <scope>NUCLEOTIDE SEQUENCE</scope>
    <source>
        <strain evidence="3">NBRC 106093</strain>
    </source>
</reference>
<accession>A0A919PR00</accession>
<dbReference type="RefSeq" id="WP_203850966.1">
    <property type="nucleotide sequence ID" value="NZ_BAAAVW010000001.1"/>
</dbReference>
<sequence length="307" mass="31390">MFDWLDPRFDVAASSLTLLLLVATVAAAAYGATAKARAAVERLVATPGGRIRLYRAGISRSVLLAVAAVAVVWTDGIDLTDLGLRAPGAVDGVVAVLVSAVLGLSVVVNHVRFARARRDGVHIRSLRAAEETLARVRFLHARTAAERAHAGLLALCVGVSEELVYRGLFIAAGIGLLGLDPLVAALLSLLVFGAAHAYQGWRGVVGATATGLLFTLAYNLTGGIFASIVIHAVFDVAAIVIGPWLAQRIEARPSPTPAVEPAVGPAVGPAVEPAVGPAVELTAAPAAAPAVPATATTPLTLRSATPE</sequence>
<keyword evidence="1" id="KW-0812">Transmembrane</keyword>
<feature type="domain" description="CAAX prenyl protease 2/Lysostaphin resistance protein A-like" evidence="2">
    <location>
        <begin position="152"/>
        <end position="236"/>
    </location>
</feature>
<proteinExistence type="predicted"/>
<dbReference type="Proteomes" id="UP000660611">
    <property type="component" value="Unassembled WGS sequence"/>
</dbReference>
<name>A0A919PR00_9ACTN</name>
<dbReference type="InterPro" id="IPR003675">
    <property type="entry name" value="Rce1/LyrA-like_dom"/>
</dbReference>
<evidence type="ECO:0000259" key="2">
    <source>
        <dbReference type="Pfam" id="PF02517"/>
    </source>
</evidence>
<organism evidence="3 4">
    <name type="scientific">Dactylosporangium siamense</name>
    <dbReference type="NCBI Taxonomy" id="685454"/>
    <lineage>
        <taxon>Bacteria</taxon>
        <taxon>Bacillati</taxon>
        <taxon>Actinomycetota</taxon>
        <taxon>Actinomycetes</taxon>
        <taxon>Micromonosporales</taxon>
        <taxon>Micromonosporaceae</taxon>
        <taxon>Dactylosporangium</taxon>
    </lineage>
</organism>
<keyword evidence="1" id="KW-0472">Membrane</keyword>
<gene>
    <name evidence="3" type="ORF">Dsi01nite_073160</name>
</gene>
<dbReference type="GO" id="GO:0004175">
    <property type="term" value="F:endopeptidase activity"/>
    <property type="evidence" value="ECO:0007669"/>
    <property type="project" value="UniProtKB-ARBA"/>
</dbReference>
<feature type="transmembrane region" description="Helical" evidence="1">
    <location>
        <begin position="168"/>
        <end position="194"/>
    </location>
</feature>
<protein>
    <recommendedName>
        <fullName evidence="2">CAAX prenyl protease 2/Lysostaphin resistance protein A-like domain-containing protein</fullName>
    </recommendedName>
</protein>
<evidence type="ECO:0000313" key="3">
    <source>
        <dbReference type="EMBL" id="GIG49275.1"/>
    </source>
</evidence>
<evidence type="ECO:0000256" key="1">
    <source>
        <dbReference type="SAM" id="Phobius"/>
    </source>
</evidence>
<feature type="transmembrane region" description="Helical" evidence="1">
    <location>
        <begin position="93"/>
        <end position="114"/>
    </location>
</feature>
<keyword evidence="1" id="KW-1133">Transmembrane helix</keyword>
<comment type="caution">
    <text evidence="3">The sequence shown here is derived from an EMBL/GenBank/DDBJ whole genome shotgun (WGS) entry which is preliminary data.</text>
</comment>
<feature type="transmembrane region" description="Helical" evidence="1">
    <location>
        <begin position="12"/>
        <end position="32"/>
    </location>
</feature>
<dbReference type="Pfam" id="PF02517">
    <property type="entry name" value="Rce1-like"/>
    <property type="match status" value="1"/>
</dbReference>
<dbReference type="EMBL" id="BONQ01000115">
    <property type="protein sequence ID" value="GIG49275.1"/>
    <property type="molecule type" value="Genomic_DNA"/>
</dbReference>
<feature type="transmembrane region" description="Helical" evidence="1">
    <location>
        <begin position="53"/>
        <end position="73"/>
    </location>
</feature>
<dbReference type="AlphaFoldDB" id="A0A919PR00"/>
<keyword evidence="4" id="KW-1185">Reference proteome</keyword>